<comment type="caution">
    <text evidence="2">The sequence shown here is derived from an EMBL/GenBank/DDBJ whole genome shotgun (WGS) entry which is preliminary data.</text>
</comment>
<organism evidence="2 3">
    <name type="scientific">Sporothrix stenoceras</name>
    <dbReference type="NCBI Taxonomy" id="5173"/>
    <lineage>
        <taxon>Eukaryota</taxon>
        <taxon>Fungi</taxon>
        <taxon>Dikarya</taxon>
        <taxon>Ascomycota</taxon>
        <taxon>Pezizomycotina</taxon>
        <taxon>Sordariomycetes</taxon>
        <taxon>Sordariomycetidae</taxon>
        <taxon>Ophiostomatales</taxon>
        <taxon>Ophiostomataceae</taxon>
        <taxon>Sporothrix</taxon>
    </lineage>
</organism>
<evidence type="ECO:0000313" key="2">
    <source>
        <dbReference type="EMBL" id="KAL1887468.1"/>
    </source>
</evidence>
<dbReference type="EMBL" id="JAWCUI010000119">
    <property type="protein sequence ID" value="KAL1887468.1"/>
    <property type="molecule type" value="Genomic_DNA"/>
</dbReference>
<gene>
    <name evidence="2" type="ORF">Sste5346_010217</name>
</gene>
<dbReference type="Proteomes" id="UP001583186">
    <property type="component" value="Unassembled WGS sequence"/>
</dbReference>
<keyword evidence="3" id="KW-1185">Reference proteome</keyword>
<evidence type="ECO:0000313" key="3">
    <source>
        <dbReference type="Proteomes" id="UP001583186"/>
    </source>
</evidence>
<sequence length="240" mass="25497">MAPSALVALVVSGLPFLAAAAADNMLTLFGPASLDNEVSSTFLACVNATGVDYGVFVEDAGGAVVVPMDQRQLDVFTTDAPLMQCIEASNDAIYVSAESTAEISAVEKGAVSLDAATFEWLVSSGVTGKQAVGTRPAATPLTSKRGADAADITQTYSAYLDTTGKHCTDHDHHTYQEKECHGVRQQYKSSQFENTHGGSLHMEIWPHHDCKKGDSRAFVITGLTVGTCNGRDTYSWNGHY</sequence>
<accession>A0ABR3YGL1</accession>
<feature type="signal peptide" evidence="1">
    <location>
        <begin position="1"/>
        <end position="21"/>
    </location>
</feature>
<protein>
    <submittedName>
        <fullName evidence="2">Uncharacterized protein</fullName>
    </submittedName>
</protein>
<evidence type="ECO:0000256" key="1">
    <source>
        <dbReference type="SAM" id="SignalP"/>
    </source>
</evidence>
<feature type="chain" id="PRO_5045674529" evidence="1">
    <location>
        <begin position="22"/>
        <end position="240"/>
    </location>
</feature>
<name>A0ABR3YGL1_9PEZI</name>
<proteinExistence type="predicted"/>
<keyword evidence="1" id="KW-0732">Signal</keyword>
<reference evidence="2 3" key="1">
    <citation type="journal article" date="2024" name="IMA Fungus">
        <title>IMA Genome - F19 : A genome assembly and annotation guide to empower mycologists, including annotated draft genome sequences of Ceratocystis pirilliformis, Diaporthe australafricana, Fusarium ophioides, Paecilomyces lecythidis, and Sporothrix stenoceras.</title>
        <authorList>
            <person name="Aylward J."/>
            <person name="Wilson A.M."/>
            <person name="Visagie C.M."/>
            <person name="Spraker J."/>
            <person name="Barnes I."/>
            <person name="Buitendag C."/>
            <person name="Ceriani C."/>
            <person name="Del Mar Angel L."/>
            <person name="du Plessis D."/>
            <person name="Fuchs T."/>
            <person name="Gasser K."/>
            <person name="Kramer D."/>
            <person name="Li W."/>
            <person name="Munsamy K."/>
            <person name="Piso A."/>
            <person name="Price J.L."/>
            <person name="Sonnekus B."/>
            <person name="Thomas C."/>
            <person name="van der Nest A."/>
            <person name="van Dijk A."/>
            <person name="van Heerden A."/>
            <person name="van Vuuren N."/>
            <person name="Yilmaz N."/>
            <person name="Duong T.A."/>
            <person name="van der Merwe N.A."/>
            <person name="Wingfield M.J."/>
            <person name="Wingfield B.D."/>
        </authorList>
    </citation>
    <scope>NUCLEOTIDE SEQUENCE [LARGE SCALE GENOMIC DNA]</scope>
    <source>
        <strain evidence="2 3">CMW 5346</strain>
    </source>
</reference>